<dbReference type="EMBL" id="CP014945">
    <property type="protein sequence ID" value="AMT97445.1"/>
    <property type="molecule type" value="Genomic_DNA"/>
</dbReference>
<gene>
    <name evidence="2" type="ORF">A3K91_1852</name>
</gene>
<proteinExistence type="predicted"/>
<evidence type="ECO:0000313" key="3">
    <source>
        <dbReference type="Proteomes" id="UP000076104"/>
    </source>
</evidence>
<dbReference type="GeneID" id="33058633"/>
<name>A0ABM5ZZ74_9GAMM</name>
<sequence>MRHFYLDFIFTAIALAIAAWWGYSHGGMGGLITTLSITAILAVMEISLSFDNAVVNASVLKGWDEFWKKIFLTVGILIAVFGMRLVFPIVIVAVTADLGMMQVIDLALNNPEEYSARLMAHHAEISAFGGIFLLLVFLNFIFDDKEVHWFDWLESRLAKLGKVDAMSVFVALIVLMISVSWATAEQAGAVLIAGVWGILVYLGVQVISGMLEGDLEEELDAQGNSTGAATSAIMKGGIIGFLYLEVLDASFSFDGVIGAFAITNDVIVIMLGLAIGAMFVRSMTIFLVDKGTLDEFIYLEHGAHYAIGALAVIMLLSVKFHVPELITGLIGIAFIGFALWASLKHRKLEKAKEAHSN</sequence>
<dbReference type="RefSeq" id="WP_062844999.1">
    <property type="nucleotide sequence ID" value="NZ_CP014945.1"/>
</dbReference>
<reference evidence="2 3" key="1">
    <citation type="submission" date="2016-03" db="EMBL/GenBank/DDBJ databases">
        <title>Genome sequencing of Psychrobacter alimentarius PAMC 27889.</title>
        <authorList>
            <person name="Lee J."/>
            <person name="Kim O.-S."/>
        </authorList>
    </citation>
    <scope>NUCLEOTIDE SEQUENCE [LARGE SCALE GENOMIC DNA]</scope>
    <source>
        <strain evidence="2 3">PAMC 27889</strain>
    </source>
</reference>
<feature type="transmembrane region" description="Helical" evidence="1">
    <location>
        <begin position="325"/>
        <end position="343"/>
    </location>
</feature>
<dbReference type="NCBIfam" id="NF010614">
    <property type="entry name" value="PRK14013.1-4"/>
    <property type="match status" value="1"/>
</dbReference>
<feature type="transmembrane region" description="Helical" evidence="1">
    <location>
        <begin position="163"/>
        <end position="183"/>
    </location>
</feature>
<dbReference type="NCBIfam" id="NF010613">
    <property type="entry name" value="PRK14013.1-3"/>
    <property type="match status" value="1"/>
</dbReference>
<dbReference type="Proteomes" id="UP000076104">
    <property type="component" value="Chromosome"/>
</dbReference>
<keyword evidence="1" id="KW-0472">Membrane</keyword>
<feature type="transmembrane region" description="Helical" evidence="1">
    <location>
        <begin position="256"/>
        <end position="280"/>
    </location>
</feature>
<dbReference type="PANTHER" id="PTHR30238">
    <property type="entry name" value="MEMBRANE BOUND PREDICTED REDOX MODULATOR"/>
    <property type="match status" value="1"/>
</dbReference>
<feature type="transmembrane region" description="Helical" evidence="1">
    <location>
        <begin position="189"/>
        <end position="211"/>
    </location>
</feature>
<protein>
    <submittedName>
        <fullName evidence="2">Integral membrane protein</fullName>
    </submittedName>
</protein>
<accession>A0ABM5ZZ74</accession>
<feature type="transmembrane region" description="Helical" evidence="1">
    <location>
        <begin position="125"/>
        <end position="142"/>
    </location>
</feature>
<keyword evidence="3" id="KW-1185">Reference proteome</keyword>
<evidence type="ECO:0000313" key="2">
    <source>
        <dbReference type="EMBL" id="AMT97445.1"/>
    </source>
</evidence>
<keyword evidence="1" id="KW-1133">Transmembrane helix</keyword>
<feature type="transmembrane region" description="Helical" evidence="1">
    <location>
        <begin position="70"/>
        <end position="96"/>
    </location>
</feature>
<feature type="transmembrane region" description="Helical" evidence="1">
    <location>
        <begin position="301"/>
        <end position="319"/>
    </location>
</feature>
<dbReference type="PANTHER" id="PTHR30238:SF4">
    <property type="entry name" value="SLL1022 PROTEIN"/>
    <property type="match status" value="1"/>
</dbReference>
<organism evidence="2 3">
    <name type="scientific">Psychrobacter alimentarius</name>
    <dbReference type="NCBI Taxonomy" id="261164"/>
    <lineage>
        <taxon>Bacteria</taxon>
        <taxon>Pseudomonadati</taxon>
        <taxon>Pseudomonadota</taxon>
        <taxon>Gammaproteobacteria</taxon>
        <taxon>Moraxellales</taxon>
        <taxon>Moraxellaceae</taxon>
        <taxon>Psychrobacter</taxon>
    </lineage>
</organism>
<dbReference type="InterPro" id="IPR007427">
    <property type="entry name" value="DUF475"/>
</dbReference>
<feature type="transmembrane region" description="Helical" evidence="1">
    <location>
        <begin position="29"/>
        <end position="50"/>
    </location>
</feature>
<feature type="transmembrane region" description="Helical" evidence="1">
    <location>
        <begin position="5"/>
        <end position="23"/>
    </location>
</feature>
<dbReference type="Pfam" id="PF04332">
    <property type="entry name" value="DUF475"/>
    <property type="match status" value="1"/>
</dbReference>
<evidence type="ECO:0000256" key="1">
    <source>
        <dbReference type="SAM" id="Phobius"/>
    </source>
</evidence>
<keyword evidence="1" id="KW-0812">Transmembrane</keyword>